<dbReference type="EMBL" id="CP076661">
    <property type="protein sequence ID" value="QWU86882.1"/>
    <property type="molecule type" value="Genomic_DNA"/>
</dbReference>
<sequence length="302" mass="34572">MIISEIKTQETTFEDYRMFRNISLRHTPTLRSFSKTRLQTIRSYSGPPVKSYHGLRTPLALLWARSPPQTKVFGGFALLGLAIANLHPNTIITLGPPLGVGAWLARSRYEKMEYFRSVRQIQPSSAEEFEDPDQRICIARYNEEDVNLVLEGFDNQFQYFKKQVLDLVEKRIVDYIAMSESTPHTMSKVIKPLIDENKQVTVHLGSDIETFVTTKAEVPALSDDTIVEFTKLSVPYYNSNNVQRRKRLGIVEVSLLEIPQEKEQFQDFRIGVKLVQYKQWGAASEYIGALPGLDVQKSSFCK</sequence>
<gene>
    <name evidence="1" type="ORF">CA3LBN_001100</name>
</gene>
<evidence type="ECO:0000313" key="1">
    <source>
        <dbReference type="EMBL" id="QWU86882.1"/>
    </source>
</evidence>
<name>A0ABX8I1F2_9ASCO</name>
<protein>
    <submittedName>
        <fullName evidence="1">Uncharacterized protein</fullName>
    </submittedName>
</protein>
<evidence type="ECO:0000313" key="2">
    <source>
        <dbReference type="Proteomes" id="UP000825434"/>
    </source>
</evidence>
<proteinExistence type="predicted"/>
<accession>A0ABX8I1F2</accession>
<organism evidence="1 2">
    <name type="scientific">Candidozyma haemuli</name>
    <dbReference type="NCBI Taxonomy" id="45357"/>
    <lineage>
        <taxon>Eukaryota</taxon>
        <taxon>Fungi</taxon>
        <taxon>Dikarya</taxon>
        <taxon>Ascomycota</taxon>
        <taxon>Saccharomycotina</taxon>
        <taxon>Pichiomycetes</taxon>
        <taxon>Metschnikowiaceae</taxon>
        <taxon>Candidozyma</taxon>
    </lineage>
</organism>
<keyword evidence="2" id="KW-1185">Reference proteome</keyword>
<reference evidence="1 2" key="1">
    <citation type="submission" date="2021-06" db="EMBL/GenBank/DDBJ databases">
        <title>Candida outbreak in Lebanon.</title>
        <authorList>
            <person name="Finianos M."/>
        </authorList>
    </citation>
    <scope>NUCLEOTIDE SEQUENCE [LARGE SCALE GENOMIC DNA]</scope>
    <source>
        <strain evidence="1">CA3LBN</strain>
    </source>
</reference>
<dbReference type="Proteomes" id="UP000825434">
    <property type="component" value="Chromosome 1"/>
</dbReference>